<keyword evidence="1" id="KW-1133">Transmembrane helix</keyword>
<protein>
    <recommendedName>
        <fullName evidence="2">Glycosyltransferase 2-like domain-containing protein</fullName>
    </recommendedName>
</protein>
<keyword evidence="1" id="KW-0812">Transmembrane</keyword>
<dbReference type="EMBL" id="UINC01011732">
    <property type="protein sequence ID" value="SVA51585.1"/>
    <property type="molecule type" value="Genomic_DNA"/>
</dbReference>
<gene>
    <name evidence="3" type="ORF">METZ01_LOCUS104439</name>
</gene>
<dbReference type="Pfam" id="PF00535">
    <property type="entry name" value="Glycos_transf_2"/>
    <property type="match status" value="1"/>
</dbReference>
<sequence length="228" mass="26205">MPAYNEESSIRKCIEDFESLNLFNEIIAVDNNSTDNTANEIKTTSAKYILETEQGYGSALIRGMKESSSDIIITCEPDLTFSHLDIYKFLVYLEDFDCVFGTRTSSSMIQAGSKMYSYLRYGNIIVAKLLEYLFFGPSLTDVGCSYKAFKSKPLKNVLHKLTVKGSHFQPELMIRLIESKNKIVEIPVYYLKRSGYSKITYNFYSSLTVALNMIKIILFIYLKKFFKR</sequence>
<feature type="transmembrane region" description="Helical" evidence="1">
    <location>
        <begin position="201"/>
        <end position="222"/>
    </location>
</feature>
<evidence type="ECO:0000256" key="1">
    <source>
        <dbReference type="SAM" id="Phobius"/>
    </source>
</evidence>
<accession>A0A381WGF3</accession>
<evidence type="ECO:0000313" key="3">
    <source>
        <dbReference type="EMBL" id="SVA51585.1"/>
    </source>
</evidence>
<dbReference type="PANTHER" id="PTHR48090">
    <property type="entry name" value="UNDECAPRENYL-PHOSPHATE 4-DEOXY-4-FORMAMIDO-L-ARABINOSE TRANSFERASE-RELATED"/>
    <property type="match status" value="1"/>
</dbReference>
<dbReference type="InterPro" id="IPR001173">
    <property type="entry name" value="Glyco_trans_2-like"/>
</dbReference>
<evidence type="ECO:0000259" key="2">
    <source>
        <dbReference type="Pfam" id="PF00535"/>
    </source>
</evidence>
<dbReference type="Gene3D" id="3.90.550.10">
    <property type="entry name" value="Spore Coat Polysaccharide Biosynthesis Protein SpsA, Chain A"/>
    <property type="match status" value="1"/>
</dbReference>
<dbReference type="PANTHER" id="PTHR48090:SF7">
    <property type="entry name" value="RFBJ PROTEIN"/>
    <property type="match status" value="1"/>
</dbReference>
<proteinExistence type="predicted"/>
<dbReference type="CDD" id="cd04179">
    <property type="entry name" value="DPM_DPG-synthase_like"/>
    <property type="match status" value="1"/>
</dbReference>
<feature type="domain" description="Glycosyltransferase 2-like" evidence="2">
    <location>
        <begin position="1"/>
        <end position="156"/>
    </location>
</feature>
<dbReference type="InterPro" id="IPR050256">
    <property type="entry name" value="Glycosyltransferase_2"/>
</dbReference>
<organism evidence="3">
    <name type="scientific">marine metagenome</name>
    <dbReference type="NCBI Taxonomy" id="408172"/>
    <lineage>
        <taxon>unclassified sequences</taxon>
        <taxon>metagenomes</taxon>
        <taxon>ecological metagenomes</taxon>
    </lineage>
</organism>
<keyword evidence="1" id="KW-0472">Membrane</keyword>
<reference evidence="3" key="1">
    <citation type="submission" date="2018-05" db="EMBL/GenBank/DDBJ databases">
        <authorList>
            <person name="Lanie J.A."/>
            <person name="Ng W.-L."/>
            <person name="Kazmierczak K.M."/>
            <person name="Andrzejewski T.M."/>
            <person name="Davidsen T.M."/>
            <person name="Wayne K.J."/>
            <person name="Tettelin H."/>
            <person name="Glass J.I."/>
            <person name="Rusch D."/>
            <person name="Podicherti R."/>
            <person name="Tsui H.-C.T."/>
            <person name="Winkler M.E."/>
        </authorList>
    </citation>
    <scope>NUCLEOTIDE SEQUENCE</scope>
</reference>
<dbReference type="SUPFAM" id="SSF53448">
    <property type="entry name" value="Nucleotide-diphospho-sugar transferases"/>
    <property type="match status" value="1"/>
</dbReference>
<name>A0A381WGF3_9ZZZZ</name>
<dbReference type="InterPro" id="IPR029044">
    <property type="entry name" value="Nucleotide-diphossugar_trans"/>
</dbReference>
<dbReference type="AlphaFoldDB" id="A0A381WGF3"/>